<sequence length="304" mass="34818">MDNKINSSRSLLHDEENKSSKNKDHSKRKINILIAIITALTLIIIVLLVVIIIFVKKRKVADISTYSYAPNESKISPDHPVDGEITAAAKINGKFNHISSPYFITFDFYDKSPTNTIILLPHFKTYQQTSECSCGVSAMISILNYYNETNLNEDEMYKRMDVKCYNETREDGSMGASTQSLVDEFHYRGYKTESSRDTSPPGEATFDNIEDFRNFAIKHLKAGHPIAMESIEFGGHWLVLIGYDDMGTESIEDDVLILMDSYDTNDHFQDGYIIRSCERWFYSWIDNGVLSKDDRTQNFVVGYR</sequence>
<accession>A0ABR2JVP5</accession>
<reference evidence="4 5" key="1">
    <citation type="submission" date="2024-04" db="EMBL/GenBank/DDBJ databases">
        <title>Tritrichomonas musculus Genome.</title>
        <authorList>
            <person name="Alves-Ferreira E."/>
            <person name="Grigg M."/>
            <person name="Lorenzi H."/>
            <person name="Galac M."/>
        </authorList>
    </citation>
    <scope>NUCLEOTIDE SEQUENCE [LARGE SCALE GENOMIC DNA]</scope>
    <source>
        <strain evidence="4 5">EAF2021</strain>
    </source>
</reference>
<evidence type="ECO:0000256" key="1">
    <source>
        <dbReference type="SAM" id="MobiDB-lite"/>
    </source>
</evidence>
<gene>
    <name evidence="4" type="ORF">M9Y10_045599</name>
</gene>
<feature type="domain" description="Peptidase C39-like" evidence="3">
    <location>
        <begin position="123"/>
        <end position="261"/>
    </location>
</feature>
<keyword evidence="2" id="KW-0812">Transmembrane</keyword>
<evidence type="ECO:0000313" key="4">
    <source>
        <dbReference type="EMBL" id="KAK8882952.1"/>
    </source>
</evidence>
<keyword evidence="2" id="KW-1133">Transmembrane helix</keyword>
<evidence type="ECO:0000259" key="3">
    <source>
        <dbReference type="Pfam" id="PF13529"/>
    </source>
</evidence>
<dbReference type="Pfam" id="PF13529">
    <property type="entry name" value="Peptidase_C39_2"/>
    <property type="match status" value="1"/>
</dbReference>
<proteinExistence type="predicted"/>
<feature type="transmembrane region" description="Helical" evidence="2">
    <location>
        <begin position="30"/>
        <end position="55"/>
    </location>
</feature>
<organism evidence="4 5">
    <name type="scientific">Tritrichomonas musculus</name>
    <dbReference type="NCBI Taxonomy" id="1915356"/>
    <lineage>
        <taxon>Eukaryota</taxon>
        <taxon>Metamonada</taxon>
        <taxon>Parabasalia</taxon>
        <taxon>Tritrichomonadida</taxon>
        <taxon>Tritrichomonadidae</taxon>
        <taxon>Tritrichomonas</taxon>
    </lineage>
</organism>
<dbReference type="InterPro" id="IPR039564">
    <property type="entry name" value="Peptidase_C39-like"/>
</dbReference>
<evidence type="ECO:0000256" key="2">
    <source>
        <dbReference type="SAM" id="Phobius"/>
    </source>
</evidence>
<dbReference type="EMBL" id="JAPFFF010000009">
    <property type="protein sequence ID" value="KAK8882952.1"/>
    <property type="molecule type" value="Genomic_DNA"/>
</dbReference>
<comment type="caution">
    <text evidence="4">The sequence shown here is derived from an EMBL/GenBank/DDBJ whole genome shotgun (WGS) entry which is preliminary data.</text>
</comment>
<protein>
    <recommendedName>
        <fullName evidence="3">Peptidase C39-like domain-containing protein</fullName>
    </recommendedName>
</protein>
<keyword evidence="5" id="KW-1185">Reference proteome</keyword>
<feature type="compositionally biased region" description="Basic and acidic residues" evidence="1">
    <location>
        <begin position="11"/>
        <end position="23"/>
    </location>
</feature>
<dbReference type="Gene3D" id="3.90.70.10">
    <property type="entry name" value="Cysteine proteinases"/>
    <property type="match status" value="1"/>
</dbReference>
<feature type="compositionally biased region" description="Polar residues" evidence="1">
    <location>
        <begin position="1"/>
        <end position="10"/>
    </location>
</feature>
<keyword evidence="2" id="KW-0472">Membrane</keyword>
<evidence type="ECO:0000313" key="5">
    <source>
        <dbReference type="Proteomes" id="UP001470230"/>
    </source>
</evidence>
<dbReference type="Proteomes" id="UP001470230">
    <property type="component" value="Unassembled WGS sequence"/>
</dbReference>
<feature type="region of interest" description="Disordered" evidence="1">
    <location>
        <begin position="1"/>
        <end position="23"/>
    </location>
</feature>
<name>A0ABR2JVP5_9EUKA</name>